<feature type="signal peptide" evidence="1">
    <location>
        <begin position="1"/>
        <end position="16"/>
    </location>
</feature>
<keyword evidence="3" id="KW-1185">Reference proteome</keyword>
<dbReference type="Proteomes" id="UP000728185">
    <property type="component" value="Unassembled WGS sequence"/>
</dbReference>
<evidence type="ECO:0000256" key="1">
    <source>
        <dbReference type="SAM" id="SignalP"/>
    </source>
</evidence>
<accession>A0A8E0S616</accession>
<sequence>MFCTWRAFVLIGVLRSIRLPYPRLVTIKDNKGKITSVTLFCFALESPISRSANELDSVRPQSVGEEQLQLQLAIAISKEEHDREERRRRAEAAKEEAKVQMVLEQSRREGQATRGWVSL</sequence>
<proteinExistence type="predicted"/>
<comment type="caution">
    <text evidence="2">The sequence shown here is derived from an EMBL/GenBank/DDBJ whole genome shotgun (WGS) entry which is preliminary data.</text>
</comment>
<keyword evidence="1" id="KW-0732">Signal</keyword>
<dbReference type="InterPro" id="IPR003903">
    <property type="entry name" value="UIM_dom"/>
</dbReference>
<dbReference type="OrthoDB" id="4033880at2759"/>
<gene>
    <name evidence="2" type="ORF">FBUS_11782</name>
</gene>
<dbReference type="EMBL" id="LUCM01002306">
    <property type="protein sequence ID" value="KAA0197561.1"/>
    <property type="molecule type" value="Genomic_DNA"/>
</dbReference>
<reference evidence="2" key="1">
    <citation type="submission" date="2019-05" db="EMBL/GenBank/DDBJ databases">
        <title>Annotation for the trematode Fasciolopsis buski.</title>
        <authorList>
            <person name="Choi Y.-J."/>
        </authorList>
    </citation>
    <scope>NUCLEOTIDE SEQUENCE</scope>
    <source>
        <strain evidence="2">HT</strain>
        <tissue evidence="2">Whole worm</tissue>
    </source>
</reference>
<dbReference type="AlphaFoldDB" id="A0A8E0S616"/>
<name>A0A8E0S616_9TREM</name>
<organism evidence="2 3">
    <name type="scientific">Fasciolopsis buskii</name>
    <dbReference type="NCBI Taxonomy" id="27845"/>
    <lineage>
        <taxon>Eukaryota</taxon>
        <taxon>Metazoa</taxon>
        <taxon>Spiralia</taxon>
        <taxon>Lophotrochozoa</taxon>
        <taxon>Platyhelminthes</taxon>
        <taxon>Trematoda</taxon>
        <taxon>Digenea</taxon>
        <taxon>Plagiorchiida</taxon>
        <taxon>Echinostomata</taxon>
        <taxon>Echinostomatoidea</taxon>
        <taxon>Fasciolidae</taxon>
        <taxon>Fasciolopsis</taxon>
    </lineage>
</organism>
<protein>
    <submittedName>
        <fullName evidence="2">Epsin-2 (EPS-15-interacting protein 2) (Intersectin-EH-binding protein 2)</fullName>
    </submittedName>
</protein>
<feature type="chain" id="PRO_5034584597" evidence="1">
    <location>
        <begin position="17"/>
        <end position="119"/>
    </location>
</feature>
<evidence type="ECO:0000313" key="2">
    <source>
        <dbReference type="EMBL" id="KAA0197561.1"/>
    </source>
</evidence>
<evidence type="ECO:0000313" key="3">
    <source>
        <dbReference type="Proteomes" id="UP000728185"/>
    </source>
</evidence>
<dbReference type="PROSITE" id="PS50330">
    <property type="entry name" value="UIM"/>
    <property type="match status" value="1"/>
</dbReference>